<sequence length="166" mass="19249">MKDTRACAYSFLYESSSLCDYEIATDELASQIGLAMHYVKHHDLSKLVELVYHANGSMRAKIAISEEDIQYLNQLYDDTLKQVGACKYFVLPQGSIGACHLHCLRSKTKSIIRLIHQIDQEENREKRYILHDFFNLLSNIFLLMALVENKNENVEEMQFISKSYEC</sequence>
<evidence type="ECO:0000256" key="11">
    <source>
        <dbReference type="ARBA" id="ARBA00033354"/>
    </source>
</evidence>
<dbReference type="InterPro" id="IPR016030">
    <property type="entry name" value="CblAdoTrfase-like"/>
</dbReference>
<evidence type="ECO:0000256" key="3">
    <source>
        <dbReference type="ARBA" id="ARBA00012454"/>
    </source>
</evidence>
<reference evidence="17" key="1">
    <citation type="submission" date="2017-02" db="EMBL/GenBank/DDBJ databases">
        <authorList>
            <person name="Varghese N."/>
            <person name="Submissions S."/>
        </authorList>
    </citation>
    <scope>NUCLEOTIDE SEQUENCE [LARGE SCALE GENOMIC DNA]</scope>
    <source>
        <strain evidence="17">ATCC 25662</strain>
    </source>
</reference>
<evidence type="ECO:0000256" key="12">
    <source>
        <dbReference type="ARBA" id="ARBA00048555"/>
    </source>
</evidence>
<dbReference type="OrthoDB" id="6118511at2"/>
<name>A0A1T4JX52_9FIRM</name>
<keyword evidence="7 14" id="KW-0547">Nucleotide-binding</keyword>
<protein>
    <recommendedName>
        <fullName evidence="4 14">Corrinoid adenosyltransferase</fullName>
        <ecNumber evidence="3 14">2.5.1.17</ecNumber>
    </recommendedName>
    <alternativeName>
        <fullName evidence="9 14">Cob(II)alamin adenosyltransferase</fullName>
    </alternativeName>
    <alternativeName>
        <fullName evidence="11 14">Cob(II)yrinic acid a,c-diamide adenosyltransferase</fullName>
    </alternativeName>
    <alternativeName>
        <fullName evidence="10 14">Cobinamide/cobalamin adenosyltransferase</fullName>
    </alternativeName>
</protein>
<evidence type="ECO:0000256" key="8">
    <source>
        <dbReference type="ARBA" id="ARBA00022840"/>
    </source>
</evidence>
<comment type="catalytic activity">
    <reaction evidence="12 14">
        <text>2 cob(II)yrinate a,c diamide + reduced [electron-transfer flavoprotein] + 2 ATP = 2 adenosylcob(III)yrinate a,c-diamide + 2 triphosphate + oxidized [electron-transfer flavoprotein] + 3 H(+)</text>
        <dbReference type="Rhea" id="RHEA:11528"/>
        <dbReference type="Rhea" id="RHEA-COMP:10685"/>
        <dbReference type="Rhea" id="RHEA-COMP:10686"/>
        <dbReference type="ChEBI" id="CHEBI:15378"/>
        <dbReference type="ChEBI" id="CHEBI:18036"/>
        <dbReference type="ChEBI" id="CHEBI:30616"/>
        <dbReference type="ChEBI" id="CHEBI:57692"/>
        <dbReference type="ChEBI" id="CHEBI:58307"/>
        <dbReference type="ChEBI" id="CHEBI:58503"/>
        <dbReference type="ChEBI" id="CHEBI:58537"/>
        <dbReference type="EC" id="2.5.1.17"/>
    </reaction>
</comment>
<comment type="catalytic activity">
    <reaction evidence="13 14">
        <text>2 cob(II)alamin + reduced [electron-transfer flavoprotein] + 2 ATP = 2 adenosylcob(III)alamin + 2 triphosphate + oxidized [electron-transfer flavoprotein] + 3 H(+)</text>
        <dbReference type="Rhea" id="RHEA:28671"/>
        <dbReference type="Rhea" id="RHEA-COMP:10685"/>
        <dbReference type="Rhea" id="RHEA-COMP:10686"/>
        <dbReference type="ChEBI" id="CHEBI:15378"/>
        <dbReference type="ChEBI" id="CHEBI:16304"/>
        <dbReference type="ChEBI" id="CHEBI:18036"/>
        <dbReference type="ChEBI" id="CHEBI:18408"/>
        <dbReference type="ChEBI" id="CHEBI:30616"/>
        <dbReference type="ChEBI" id="CHEBI:57692"/>
        <dbReference type="ChEBI" id="CHEBI:58307"/>
        <dbReference type="EC" id="2.5.1.17"/>
    </reaction>
</comment>
<dbReference type="PANTHER" id="PTHR12213:SF0">
    <property type="entry name" value="CORRINOID ADENOSYLTRANSFERASE MMAB"/>
    <property type="match status" value="1"/>
</dbReference>
<evidence type="ECO:0000313" key="16">
    <source>
        <dbReference type="EMBL" id="SJZ34677.1"/>
    </source>
</evidence>
<dbReference type="Pfam" id="PF01923">
    <property type="entry name" value="Cob_adeno_trans"/>
    <property type="match status" value="1"/>
</dbReference>
<evidence type="ECO:0000256" key="1">
    <source>
        <dbReference type="ARBA" id="ARBA00005121"/>
    </source>
</evidence>
<evidence type="ECO:0000259" key="15">
    <source>
        <dbReference type="Pfam" id="PF01923"/>
    </source>
</evidence>
<evidence type="ECO:0000256" key="4">
    <source>
        <dbReference type="ARBA" id="ARBA00020963"/>
    </source>
</evidence>
<dbReference type="STRING" id="118967.SAMN02745191_0147"/>
<evidence type="ECO:0000256" key="2">
    <source>
        <dbReference type="ARBA" id="ARBA00007487"/>
    </source>
</evidence>
<dbReference type="GO" id="GO:0009236">
    <property type="term" value="P:cobalamin biosynthetic process"/>
    <property type="evidence" value="ECO:0007669"/>
    <property type="project" value="UniProtKB-UniRule"/>
</dbReference>
<keyword evidence="6 14" id="KW-0808">Transferase</keyword>
<organism evidence="16 17">
    <name type="scientific">Anaerorhabdus furcosa</name>
    <dbReference type="NCBI Taxonomy" id="118967"/>
    <lineage>
        <taxon>Bacteria</taxon>
        <taxon>Bacillati</taxon>
        <taxon>Bacillota</taxon>
        <taxon>Erysipelotrichia</taxon>
        <taxon>Erysipelotrichales</taxon>
        <taxon>Erysipelotrichaceae</taxon>
        <taxon>Anaerorhabdus</taxon>
    </lineage>
</organism>
<evidence type="ECO:0000256" key="6">
    <source>
        <dbReference type="ARBA" id="ARBA00022679"/>
    </source>
</evidence>
<dbReference type="RefSeq" id="WP_078710612.1">
    <property type="nucleotide sequence ID" value="NZ_FUWY01000001.1"/>
</dbReference>
<comment type="similarity">
    <text evidence="2 14">Belongs to the Cob(I)alamin adenosyltransferase family.</text>
</comment>
<evidence type="ECO:0000256" key="5">
    <source>
        <dbReference type="ARBA" id="ARBA00022573"/>
    </source>
</evidence>
<evidence type="ECO:0000256" key="14">
    <source>
        <dbReference type="RuleBase" id="RU366026"/>
    </source>
</evidence>
<proteinExistence type="inferred from homology"/>
<dbReference type="AlphaFoldDB" id="A0A1T4JX52"/>
<dbReference type="InterPro" id="IPR029499">
    <property type="entry name" value="PduO-typ"/>
</dbReference>
<comment type="pathway">
    <text evidence="1 14">Cofactor biosynthesis; adenosylcobalamin biosynthesis; adenosylcobalamin from cob(II)yrinate a,c-diamide: step 2/7.</text>
</comment>
<gene>
    <name evidence="16" type="ORF">SAMN02745191_0147</name>
</gene>
<keyword evidence="8 14" id="KW-0067">ATP-binding</keyword>
<dbReference type="SUPFAM" id="SSF89028">
    <property type="entry name" value="Cobalamin adenosyltransferase-like"/>
    <property type="match status" value="1"/>
</dbReference>
<dbReference type="Proteomes" id="UP000243297">
    <property type="component" value="Unassembled WGS sequence"/>
</dbReference>
<dbReference type="GO" id="GO:0005524">
    <property type="term" value="F:ATP binding"/>
    <property type="evidence" value="ECO:0007669"/>
    <property type="project" value="UniProtKB-UniRule"/>
</dbReference>
<evidence type="ECO:0000256" key="7">
    <source>
        <dbReference type="ARBA" id="ARBA00022741"/>
    </source>
</evidence>
<keyword evidence="17" id="KW-1185">Reference proteome</keyword>
<dbReference type="EMBL" id="FUWY01000001">
    <property type="protein sequence ID" value="SJZ34677.1"/>
    <property type="molecule type" value="Genomic_DNA"/>
</dbReference>
<keyword evidence="5 14" id="KW-0169">Cobalamin biosynthesis</keyword>
<dbReference type="Gene3D" id="1.20.1200.10">
    <property type="entry name" value="Cobalamin adenosyltransferase-like"/>
    <property type="match status" value="1"/>
</dbReference>
<evidence type="ECO:0000256" key="10">
    <source>
        <dbReference type="ARBA" id="ARBA00033334"/>
    </source>
</evidence>
<dbReference type="InterPro" id="IPR036451">
    <property type="entry name" value="CblAdoTrfase-like_sf"/>
</dbReference>
<evidence type="ECO:0000256" key="13">
    <source>
        <dbReference type="ARBA" id="ARBA00048692"/>
    </source>
</evidence>
<evidence type="ECO:0000256" key="9">
    <source>
        <dbReference type="ARBA" id="ARBA00031529"/>
    </source>
</evidence>
<dbReference type="PANTHER" id="PTHR12213">
    <property type="entry name" value="CORRINOID ADENOSYLTRANSFERASE"/>
    <property type="match status" value="1"/>
</dbReference>
<dbReference type="GO" id="GO:0008817">
    <property type="term" value="F:corrinoid adenosyltransferase activity"/>
    <property type="evidence" value="ECO:0007669"/>
    <property type="project" value="UniProtKB-UniRule"/>
</dbReference>
<dbReference type="EC" id="2.5.1.17" evidence="3 14"/>
<feature type="domain" description="Cobalamin adenosyltransferase-like" evidence="15">
    <location>
        <begin position="25"/>
        <end position="147"/>
    </location>
</feature>
<evidence type="ECO:0000313" key="17">
    <source>
        <dbReference type="Proteomes" id="UP000243297"/>
    </source>
</evidence>
<accession>A0A1T4JX52</accession>